<dbReference type="InterPro" id="IPR000515">
    <property type="entry name" value="MetI-like"/>
</dbReference>
<dbReference type="Pfam" id="PF00528">
    <property type="entry name" value="BPD_transp_1"/>
    <property type="match status" value="1"/>
</dbReference>
<dbReference type="PANTHER" id="PTHR30151">
    <property type="entry name" value="ALKANE SULFONATE ABC TRANSPORTER-RELATED, MEMBRANE SUBUNIT"/>
    <property type="match status" value="1"/>
</dbReference>
<evidence type="ECO:0000256" key="6">
    <source>
        <dbReference type="ARBA" id="ARBA00023136"/>
    </source>
</evidence>
<accession>A0A1H8HP13</accession>
<dbReference type="InterPro" id="IPR035906">
    <property type="entry name" value="MetI-like_sf"/>
</dbReference>
<protein>
    <submittedName>
        <fullName evidence="9">NitT/TauT family transport system permease protein</fullName>
    </submittedName>
</protein>
<dbReference type="EMBL" id="FODF01000006">
    <property type="protein sequence ID" value="SEN58010.1"/>
    <property type="molecule type" value="Genomic_DNA"/>
</dbReference>
<evidence type="ECO:0000256" key="1">
    <source>
        <dbReference type="ARBA" id="ARBA00004651"/>
    </source>
</evidence>
<evidence type="ECO:0000256" key="4">
    <source>
        <dbReference type="ARBA" id="ARBA00022692"/>
    </source>
</evidence>
<feature type="transmembrane region" description="Helical" evidence="7">
    <location>
        <begin position="169"/>
        <end position="189"/>
    </location>
</feature>
<comment type="subcellular location">
    <subcellularLocation>
        <location evidence="1 7">Cell membrane</location>
        <topology evidence="1 7">Multi-pass membrane protein</topology>
    </subcellularLocation>
</comment>
<feature type="transmembrane region" description="Helical" evidence="7">
    <location>
        <begin position="223"/>
        <end position="245"/>
    </location>
</feature>
<evidence type="ECO:0000256" key="3">
    <source>
        <dbReference type="ARBA" id="ARBA00022475"/>
    </source>
</evidence>
<proteinExistence type="inferred from homology"/>
<dbReference type="SUPFAM" id="SSF161098">
    <property type="entry name" value="MetI-like"/>
    <property type="match status" value="1"/>
</dbReference>
<dbReference type="PANTHER" id="PTHR30151:SF0">
    <property type="entry name" value="ABC TRANSPORTER PERMEASE PROTEIN MJ0413-RELATED"/>
    <property type="match status" value="1"/>
</dbReference>
<keyword evidence="6 7" id="KW-0472">Membrane</keyword>
<evidence type="ECO:0000259" key="8">
    <source>
        <dbReference type="PROSITE" id="PS50928"/>
    </source>
</evidence>
<feature type="transmembrane region" description="Helical" evidence="7">
    <location>
        <begin position="100"/>
        <end position="120"/>
    </location>
</feature>
<dbReference type="AlphaFoldDB" id="A0A1H8HP13"/>
<dbReference type="CDD" id="cd06261">
    <property type="entry name" value="TM_PBP2"/>
    <property type="match status" value="1"/>
</dbReference>
<dbReference type="STRING" id="215200.SAMN05216454_10637"/>
<gene>
    <name evidence="9" type="ORF">SAMN05216454_10637</name>
</gene>
<dbReference type="Gene3D" id="1.10.3720.10">
    <property type="entry name" value="MetI-like"/>
    <property type="match status" value="1"/>
</dbReference>
<keyword evidence="4 7" id="KW-0812">Transmembrane</keyword>
<feature type="transmembrane region" description="Helical" evidence="7">
    <location>
        <begin position="126"/>
        <end position="148"/>
    </location>
</feature>
<reference evidence="9 10" key="1">
    <citation type="submission" date="2016-10" db="EMBL/GenBank/DDBJ databases">
        <authorList>
            <person name="de Groot N.N."/>
        </authorList>
    </citation>
    <scope>NUCLEOTIDE SEQUENCE [LARGE SCALE GENOMIC DNA]</scope>
    <source>
        <strain evidence="9 10">Calf135</strain>
    </source>
</reference>
<dbReference type="GO" id="GO:0055085">
    <property type="term" value="P:transmembrane transport"/>
    <property type="evidence" value="ECO:0007669"/>
    <property type="project" value="InterPro"/>
</dbReference>
<feature type="domain" description="ABC transmembrane type-1" evidence="8">
    <location>
        <begin position="61"/>
        <end position="241"/>
    </location>
</feature>
<feature type="transmembrane region" description="Helical" evidence="7">
    <location>
        <begin position="68"/>
        <end position="88"/>
    </location>
</feature>
<dbReference type="GO" id="GO:0005886">
    <property type="term" value="C:plasma membrane"/>
    <property type="evidence" value="ECO:0007669"/>
    <property type="project" value="UniProtKB-SubCell"/>
</dbReference>
<dbReference type="RefSeq" id="WP_317315872.1">
    <property type="nucleotide sequence ID" value="NZ_CAUWDX010000004.1"/>
</dbReference>
<evidence type="ECO:0000256" key="2">
    <source>
        <dbReference type="ARBA" id="ARBA00022448"/>
    </source>
</evidence>
<sequence>MKISTMFKKISKYNILAIFFWLGLWQLLSMKLGQEILLVSPVSAIKRLLELSQESFFWISIKNSFIRVSMGFLLGLILGSIFAVIATVKNSFRILLEPLMQTIQAVPVVSFIILCLIWVSSENLSVLISFMMCLPIIYRNILIGIRGIPKELEEMAKVFRVKKIKKIRYIYLSELSPYIKSACNIAIGLCWKSGMAAEVIAMPRNSIGENLYQSKVYLNTADLFAWTITVVILSILFKTVVIKLLDKLLNRLEISS</sequence>
<evidence type="ECO:0000256" key="5">
    <source>
        <dbReference type="ARBA" id="ARBA00022989"/>
    </source>
</evidence>
<keyword evidence="2 7" id="KW-0813">Transport</keyword>
<keyword evidence="10" id="KW-1185">Reference proteome</keyword>
<keyword evidence="3" id="KW-1003">Cell membrane</keyword>
<evidence type="ECO:0000256" key="7">
    <source>
        <dbReference type="RuleBase" id="RU363032"/>
    </source>
</evidence>
<comment type="similarity">
    <text evidence="7">Belongs to the binding-protein-dependent transport system permease family.</text>
</comment>
<dbReference type="Proteomes" id="UP000199512">
    <property type="component" value="Unassembled WGS sequence"/>
</dbReference>
<evidence type="ECO:0000313" key="9">
    <source>
        <dbReference type="EMBL" id="SEN58010.1"/>
    </source>
</evidence>
<evidence type="ECO:0000313" key="10">
    <source>
        <dbReference type="Proteomes" id="UP000199512"/>
    </source>
</evidence>
<keyword evidence="5 7" id="KW-1133">Transmembrane helix</keyword>
<name>A0A1H8HP13_9FIRM</name>
<organism evidence="9 10">
    <name type="scientific">Peptostreptococcus russellii</name>
    <dbReference type="NCBI Taxonomy" id="215200"/>
    <lineage>
        <taxon>Bacteria</taxon>
        <taxon>Bacillati</taxon>
        <taxon>Bacillota</taxon>
        <taxon>Clostridia</taxon>
        <taxon>Peptostreptococcales</taxon>
        <taxon>Peptostreptococcaceae</taxon>
        <taxon>Peptostreptococcus</taxon>
    </lineage>
</organism>
<dbReference type="PROSITE" id="PS50928">
    <property type="entry name" value="ABC_TM1"/>
    <property type="match status" value="1"/>
</dbReference>